<proteinExistence type="predicted"/>
<name>A0ABQ8QZW9_FUSEQ</name>
<keyword evidence="1" id="KW-1133">Transmembrane helix</keyword>
<organism evidence="2 3">
    <name type="scientific">Fusarium equiseti</name>
    <name type="common">Fusarium scirpi</name>
    <dbReference type="NCBI Taxonomy" id="61235"/>
    <lineage>
        <taxon>Eukaryota</taxon>
        <taxon>Fungi</taxon>
        <taxon>Dikarya</taxon>
        <taxon>Ascomycota</taxon>
        <taxon>Pezizomycotina</taxon>
        <taxon>Sordariomycetes</taxon>
        <taxon>Hypocreomycetidae</taxon>
        <taxon>Hypocreales</taxon>
        <taxon>Nectriaceae</taxon>
        <taxon>Fusarium</taxon>
        <taxon>Fusarium incarnatum-equiseti species complex</taxon>
    </lineage>
</organism>
<reference evidence="2" key="1">
    <citation type="submission" date="2022-09" db="EMBL/GenBank/DDBJ databases">
        <title>Fusarium specimens isolated from Avocado Roots.</title>
        <authorList>
            <person name="Stajich J."/>
            <person name="Roper C."/>
            <person name="Heimlech-Rivalta G."/>
        </authorList>
    </citation>
    <scope>NUCLEOTIDE SEQUENCE</scope>
    <source>
        <strain evidence="2">CF00095</strain>
    </source>
</reference>
<keyword evidence="1" id="KW-0812">Transmembrane</keyword>
<keyword evidence="3" id="KW-1185">Reference proteome</keyword>
<protein>
    <submittedName>
        <fullName evidence="2">Uncharacterized protein</fullName>
    </submittedName>
</protein>
<dbReference type="PANTHER" id="PTHR35394:SF5">
    <property type="entry name" value="DUF3176 DOMAIN-CONTAINING PROTEIN"/>
    <property type="match status" value="1"/>
</dbReference>
<keyword evidence="1" id="KW-0472">Membrane</keyword>
<accession>A0ABQ8QZW9</accession>
<evidence type="ECO:0000313" key="2">
    <source>
        <dbReference type="EMBL" id="KAJ4118965.1"/>
    </source>
</evidence>
<dbReference type="EMBL" id="JAOQBH010000022">
    <property type="protein sequence ID" value="KAJ4118965.1"/>
    <property type="molecule type" value="Genomic_DNA"/>
</dbReference>
<evidence type="ECO:0000256" key="1">
    <source>
        <dbReference type="SAM" id="Phobius"/>
    </source>
</evidence>
<dbReference type="InterPro" id="IPR021514">
    <property type="entry name" value="DUF3176"/>
</dbReference>
<evidence type="ECO:0000313" key="3">
    <source>
        <dbReference type="Proteomes" id="UP001152024"/>
    </source>
</evidence>
<sequence length="496" mass="54975">MQEQPVSRWPFAISINAAVAILSTACTAAMMHNVSAFIGQLKWLYLKAGPRRLYSVQSFDEASRGPYGSILFLFKVSWNMATLGALITILRLGFAPLTQEVISLQPRPVYVPDQDAYFGFAHTYDRDGRVGHNGETPPDPQMQSAMIKGIYDIQTAPIFNCSGTCLWNGSYMSLGFTNVCKNVTVSTLKTISCTNATGHSVSTSSSGPPQEGLVKCNMTTPGGIILSTQQRFPYLLTMFRSNTTVIDSGNGSSPDIMSIAIYRTARDDAYRPSEIDITECTVSYAAYEYTNARANGSVFSFESIKTMDLEWALTDNENNKGDSRRLLSIDPKDNIPEMYSYWLDERALTEFFQSETFQLEYIEGYEGSFKHGLSAVLGGETSLPEAFHNMATSMMDYIRSGPNTKLARGTRVDTEIFVLVRWYWLIGPGLIELASLLFAVATIVSNDRKHKVPLWKSSALVLLACSHDEDEGLITGTTESVVEIEKKARDSKVRLE</sequence>
<dbReference type="Proteomes" id="UP001152024">
    <property type="component" value="Unassembled WGS sequence"/>
</dbReference>
<feature type="transmembrane region" description="Helical" evidence="1">
    <location>
        <begin position="422"/>
        <end position="444"/>
    </location>
</feature>
<gene>
    <name evidence="2" type="ORF">NW768_010708</name>
</gene>
<dbReference type="Pfam" id="PF11374">
    <property type="entry name" value="DUF3176"/>
    <property type="match status" value="1"/>
</dbReference>
<dbReference type="PANTHER" id="PTHR35394">
    <property type="entry name" value="DUF3176 DOMAIN-CONTAINING PROTEIN"/>
    <property type="match status" value="1"/>
</dbReference>
<comment type="caution">
    <text evidence="2">The sequence shown here is derived from an EMBL/GenBank/DDBJ whole genome shotgun (WGS) entry which is preliminary data.</text>
</comment>